<evidence type="ECO:0000313" key="1">
    <source>
        <dbReference type="EMBL" id="CAB5212806.1"/>
    </source>
</evidence>
<organism evidence="1">
    <name type="scientific">uncultured Caudovirales phage</name>
    <dbReference type="NCBI Taxonomy" id="2100421"/>
    <lineage>
        <taxon>Viruses</taxon>
        <taxon>Duplodnaviria</taxon>
        <taxon>Heunggongvirae</taxon>
        <taxon>Uroviricota</taxon>
        <taxon>Caudoviricetes</taxon>
        <taxon>Peduoviridae</taxon>
        <taxon>Maltschvirus</taxon>
        <taxon>Maltschvirus maltsch</taxon>
    </lineage>
</organism>
<name>A0A6J7WJ12_9CAUD</name>
<protein>
    <submittedName>
        <fullName evidence="1">Uncharacterized protein</fullName>
    </submittedName>
</protein>
<accession>A0A6J7WJ12</accession>
<dbReference type="EMBL" id="LR798234">
    <property type="protein sequence ID" value="CAB5212806.1"/>
    <property type="molecule type" value="Genomic_DNA"/>
</dbReference>
<gene>
    <name evidence="1" type="ORF">UFOVP189_52</name>
</gene>
<proteinExistence type="predicted"/>
<sequence length="119" mass="13555">MDDFWRLAQHIQAALEYSEGTHTLEDVAQSVEKGRFQLWPGTNSAVITEIIVYPRLKNLHVFLAGGDLDELRQMRPYIEAWGKQIGCTRVTLAGRKGWARTFLADEGYAPKLHILSKEL</sequence>
<reference evidence="1" key="1">
    <citation type="submission" date="2020-05" db="EMBL/GenBank/DDBJ databases">
        <authorList>
            <person name="Chiriac C."/>
            <person name="Salcher M."/>
            <person name="Ghai R."/>
            <person name="Kavagutti S V."/>
        </authorList>
    </citation>
    <scope>NUCLEOTIDE SEQUENCE</scope>
</reference>